<dbReference type="InterPro" id="IPR029052">
    <property type="entry name" value="Metallo-depent_PP-like"/>
</dbReference>
<dbReference type="Gene3D" id="3.60.21.10">
    <property type="match status" value="1"/>
</dbReference>
<proteinExistence type="predicted"/>
<dbReference type="InterPro" id="IPR050126">
    <property type="entry name" value="Ap4A_hydrolase"/>
</dbReference>
<dbReference type="Proteomes" id="UP000319004">
    <property type="component" value="Chromosome"/>
</dbReference>
<dbReference type="AlphaFoldDB" id="A0A518HWR4"/>
<feature type="domain" description="Calcineurin-like phosphoesterase" evidence="1">
    <location>
        <begin position="2"/>
        <end position="83"/>
    </location>
</feature>
<protein>
    <submittedName>
        <fullName evidence="2">Calcineurin-like phosphoesterase superfamily domain protein</fullName>
    </submittedName>
</protein>
<sequence length="201" mass="22782">MMRLGLLADIHGDVNQLAKAIERLRRESVDTFVLLGDVIYDSRHADEIVELLRSCGAIGVWGNHELGLCVDPDVEMRQWYSESVMEFFSTLQPRLELEDVLVSHTFPTEDARDVLSFYVGVPEESDVIENCFARLPQRIMISGHFHRWFAATPSGKLDWKGEGPLDLASEDRYFIVVNAVMNGFAAVLDLERNLLVPMELS</sequence>
<dbReference type="GO" id="GO:0016791">
    <property type="term" value="F:phosphatase activity"/>
    <property type="evidence" value="ECO:0007669"/>
    <property type="project" value="TreeGrafter"/>
</dbReference>
<dbReference type="GO" id="GO:0005737">
    <property type="term" value="C:cytoplasm"/>
    <property type="evidence" value="ECO:0007669"/>
    <property type="project" value="TreeGrafter"/>
</dbReference>
<evidence type="ECO:0000313" key="2">
    <source>
        <dbReference type="EMBL" id="QDV45300.1"/>
    </source>
</evidence>
<dbReference type="RefSeq" id="WP_145389488.1">
    <property type="nucleotide sequence ID" value="NZ_CP037423.1"/>
</dbReference>
<reference evidence="2 3" key="1">
    <citation type="submission" date="2019-03" db="EMBL/GenBank/DDBJ databases">
        <title>Deep-cultivation of Planctomycetes and their phenomic and genomic characterization uncovers novel biology.</title>
        <authorList>
            <person name="Wiegand S."/>
            <person name="Jogler M."/>
            <person name="Boedeker C."/>
            <person name="Pinto D."/>
            <person name="Vollmers J."/>
            <person name="Rivas-Marin E."/>
            <person name="Kohn T."/>
            <person name="Peeters S.H."/>
            <person name="Heuer A."/>
            <person name="Rast P."/>
            <person name="Oberbeckmann S."/>
            <person name="Bunk B."/>
            <person name="Jeske O."/>
            <person name="Meyerdierks A."/>
            <person name="Storesund J.E."/>
            <person name="Kallscheuer N."/>
            <person name="Luecker S."/>
            <person name="Lage O.M."/>
            <person name="Pohl T."/>
            <person name="Merkel B.J."/>
            <person name="Hornburger P."/>
            <person name="Mueller R.-W."/>
            <person name="Bruemmer F."/>
            <person name="Labrenz M."/>
            <person name="Spormann A.M."/>
            <person name="Op den Camp H."/>
            <person name="Overmann J."/>
            <person name="Amann R."/>
            <person name="Jetten M.S.M."/>
            <person name="Mascher T."/>
            <person name="Medema M.H."/>
            <person name="Devos D.P."/>
            <person name="Kaster A.-K."/>
            <person name="Ovreas L."/>
            <person name="Rohde M."/>
            <person name="Galperin M.Y."/>
            <person name="Jogler C."/>
        </authorList>
    </citation>
    <scope>NUCLEOTIDE SEQUENCE [LARGE SCALE GENOMIC DNA]</scope>
    <source>
        <strain evidence="2 3">Enr13</strain>
    </source>
</reference>
<evidence type="ECO:0000313" key="3">
    <source>
        <dbReference type="Proteomes" id="UP000319004"/>
    </source>
</evidence>
<organism evidence="2 3">
    <name type="scientific">Stieleria neptunia</name>
    <dbReference type="NCBI Taxonomy" id="2527979"/>
    <lineage>
        <taxon>Bacteria</taxon>
        <taxon>Pseudomonadati</taxon>
        <taxon>Planctomycetota</taxon>
        <taxon>Planctomycetia</taxon>
        <taxon>Pirellulales</taxon>
        <taxon>Pirellulaceae</taxon>
        <taxon>Stieleria</taxon>
    </lineage>
</organism>
<dbReference type="KEGG" id="snep:Enr13x_51760"/>
<name>A0A518HWR4_9BACT</name>
<dbReference type="OrthoDB" id="276157at2"/>
<keyword evidence="3" id="KW-1185">Reference proteome</keyword>
<accession>A0A518HWR4</accession>
<dbReference type="PANTHER" id="PTHR42850">
    <property type="entry name" value="METALLOPHOSPHOESTERASE"/>
    <property type="match status" value="1"/>
</dbReference>
<gene>
    <name evidence="2" type="ORF">Enr13x_51760</name>
</gene>
<dbReference type="SUPFAM" id="SSF56300">
    <property type="entry name" value="Metallo-dependent phosphatases"/>
    <property type="match status" value="1"/>
</dbReference>
<dbReference type="EMBL" id="CP037423">
    <property type="protein sequence ID" value="QDV45300.1"/>
    <property type="molecule type" value="Genomic_DNA"/>
</dbReference>
<dbReference type="Pfam" id="PF00149">
    <property type="entry name" value="Metallophos"/>
    <property type="match status" value="1"/>
</dbReference>
<dbReference type="InterPro" id="IPR004843">
    <property type="entry name" value="Calcineurin-like_PHP"/>
</dbReference>
<evidence type="ECO:0000259" key="1">
    <source>
        <dbReference type="Pfam" id="PF00149"/>
    </source>
</evidence>
<dbReference type="PANTHER" id="PTHR42850:SF2">
    <property type="entry name" value="BLL5683 PROTEIN"/>
    <property type="match status" value="1"/>
</dbReference>